<protein>
    <submittedName>
        <fullName evidence="1">Uncharacterized protein</fullName>
    </submittedName>
</protein>
<dbReference type="GeneID" id="37618440"/>
<gene>
    <name evidence="1" type="primary">HaV53_ORF59</name>
</gene>
<sequence length="150" mass="17992">MDNKIVVNNIAKYLIGNGNHISKDFKNIFERRMENYNMIASFDMTISESVSDNMHEYFIVMINRFDTDETEYMETDDRFFDMMIRGYIGVQLQINPNKRIKDWFNEIAMNVPNVSVDEHDLMTCMESGQYTIIDLIKRYFDMFDLKYYGF</sequence>
<organismHost>
    <name type="scientific">Heterosigma akashiwo</name>
    <name type="common">Chromophytic alga</name>
    <name type="synonym">Heterosigma carterae</name>
    <dbReference type="NCBI Taxonomy" id="2829"/>
</organismHost>
<keyword evidence="2" id="KW-1185">Reference proteome</keyword>
<dbReference type="EMBL" id="KX008963">
    <property type="protein sequence ID" value="AOM63390.1"/>
    <property type="molecule type" value="Genomic_DNA"/>
</dbReference>
<proteinExistence type="predicted"/>
<accession>A0A1C9C521</accession>
<reference evidence="1 2" key="1">
    <citation type="submission" date="2016-03" db="EMBL/GenBank/DDBJ databases">
        <title>Genome sequences of a Phycodnavirus, Heterosigma akashiwo virus strain 53.</title>
        <authorList>
            <person name="Ueki S."/>
            <person name="Ogura Y."/>
            <person name="Hayashi T."/>
        </authorList>
    </citation>
    <scope>NUCLEOTIDE SEQUENCE [LARGE SCALE GENOMIC DNA]</scope>
    <source>
        <strain evidence="1">HaV53</strain>
    </source>
</reference>
<organism evidence="1 2">
    <name type="scientific">Heterosigma akashiwo virus 01</name>
    <name type="common">HaV01</name>
    <dbReference type="NCBI Taxonomy" id="97195"/>
    <lineage>
        <taxon>Viruses</taxon>
        <taxon>Varidnaviria</taxon>
        <taxon>Bamfordvirae</taxon>
        <taxon>Nucleocytoviricota</taxon>
        <taxon>Megaviricetes</taxon>
        <taxon>Algavirales</taxon>
        <taxon>Phycodnaviridae</taxon>
        <taxon>Raphidovirus</taxon>
        <taxon>Raphidovirus japonicum</taxon>
    </lineage>
</organism>
<dbReference type="KEGG" id="vg:37618440"/>
<evidence type="ECO:0000313" key="2">
    <source>
        <dbReference type="Proteomes" id="UP000232488"/>
    </source>
</evidence>
<dbReference type="RefSeq" id="YP_009507456.1">
    <property type="nucleotide sequence ID" value="NC_038553.1"/>
</dbReference>
<dbReference type="Proteomes" id="UP000232488">
    <property type="component" value="Segment"/>
</dbReference>
<evidence type="ECO:0000313" key="1">
    <source>
        <dbReference type="EMBL" id="AOM63390.1"/>
    </source>
</evidence>
<name>A0A1C9C521_HAV01</name>